<dbReference type="PROSITE" id="PS00687">
    <property type="entry name" value="ALDEHYDE_DEHYDR_GLU"/>
    <property type="match status" value="1"/>
</dbReference>
<evidence type="ECO:0000313" key="8">
    <source>
        <dbReference type="Proteomes" id="UP001160152"/>
    </source>
</evidence>
<dbReference type="EMBL" id="JAOCBV010000001">
    <property type="protein sequence ID" value="MDH0756171.1"/>
    <property type="molecule type" value="Genomic_DNA"/>
</dbReference>
<comment type="similarity">
    <text evidence="1 4">Belongs to the aldehyde dehydrogenase family.</text>
</comment>
<dbReference type="CDD" id="cd07106">
    <property type="entry name" value="ALDH_AldA-AAD23400"/>
    <property type="match status" value="1"/>
</dbReference>
<dbReference type="InterPro" id="IPR016163">
    <property type="entry name" value="Ald_DH_C"/>
</dbReference>
<dbReference type="Gene3D" id="3.40.605.10">
    <property type="entry name" value="Aldehyde Dehydrogenase, Chain A, domain 1"/>
    <property type="match status" value="1"/>
</dbReference>
<dbReference type="InterPro" id="IPR015590">
    <property type="entry name" value="Aldehyde_DH_dom"/>
</dbReference>
<dbReference type="InterPro" id="IPR016162">
    <property type="entry name" value="Ald_DH_N"/>
</dbReference>
<dbReference type="PROSITE" id="PS00070">
    <property type="entry name" value="ALDEHYDE_DEHYDR_CYS"/>
    <property type="match status" value="1"/>
</dbReference>
<dbReference type="FunFam" id="3.40.309.10:FF:000009">
    <property type="entry name" value="Aldehyde dehydrogenase A"/>
    <property type="match status" value="1"/>
</dbReference>
<feature type="coiled-coil region" evidence="5">
    <location>
        <begin position="65"/>
        <end position="92"/>
    </location>
</feature>
<dbReference type="FunFam" id="3.40.605.10:FF:000007">
    <property type="entry name" value="NAD/NADP-dependent betaine aldehyde dehydrogenase"/>
    <property type="match status" value="1"/>
</dbReference>
<dbReference type="InterPro" id="IPR016160">
    <property type="entry name" value="Ald_DH_CS_CYS"/>
</dbReference>
<gene>
    <name evidence="7" type="ORF">N5C70_05340</name>
</gene>
<evidence type="ECO:0000256" key="5">
    <source>
        <dbReference type="SAM" id="Coils"/>
    </source>
</evidence>
<proteinExistence type="inferred from homology"/>
<accession>A0ABD4Y9M0</accession>
<dbReference type="AlphaFoldDB" id="A0ABD4Y9M0"/>
<evidence type="ECO:0000313" key="7">
    <source>
        <dbReference type="EMBL" id="MDH0756171.1"/>
    </source>
</evidence>
<dbReference type="SUPFAM" id="SSF53720">
    <property type="entry name" value="ALDH-like"/>
    <property type="match status" value="1"/>
</dbReference>
<dbReference type="InterPro" id="IPR016161">
    <property type="entry name" value="Ald_DH/histidinol_DH"/>
</dbReference>
<feature type="active site" evidence="3">
    <location>
        <position position="242"/>
    </location>
</feature>
<evidence type="ECO:0000259" key="6">
    <source>
        <dbReference type="Pfam" id="PF00171"/>
    </source>
</evidence>
<dbReference type="InterPro" id="IPR044086">
    <property type="entry name" value="LUC3-like"/>
</dbReference>
<dbReference type="Proteomes" id="UP001160152">
    <property type="component" value="Unassembled WGS sequence"/>
</dbReference>
<dbReference type="GO" id="GO:0016620">
    <property type="term" value="F:oxidoreductase activity, acting on the aldehyde or oxo group of donors, NAD or NADP as acceptor"/>
    <property type="evidence" value="ECO:0007669"/>
    <property type="project" value="UniProtKB-ARBA"/>
</dbReference>
<evidence type="ECO:0000256" key="4">
    <source>
        <dbReference type="RuleBase" id="RU003345"/>
    </source>
</evidence>
<protein>
    <submittedName>
        <fullName evidence="7">Aldehyde dehydrogenase family protein</fullName>
    </submittedName>
</protein>
<dbReference type="Pfam" id="PF00171">
    <property type="entry name" value="Aldedh"/>
    <property type="match status" value="1"/>
</dbReference>
<comment type="caution">
    <text evidence="7">The sequence shown here is derived from an EMBL/GenBank/DDBJ whole genome shotgun (WGS) entry which is preliminary data.</text>
</comment>
<evidence type="ECO:0000256" key="2">
    <source>
        <dbReference type="ARBA" id="ARBA00023002"/>
    </source>
</evidence>
<sequence>MQDFQLLINGSKVPGENGEFAVINPATGAPFAQCPAGSLDQLNTAVAAARAAFGTWRNSTDAERRECLHKAADDIEREAEELARLIVQEQGKPMALAMSEVMGGAAWTRYNADLEIPVDLVEETPRQRVELHRKPLGVVASITPWNWPLMIAIWHIIPALRAGNCVVSKPSSLTPLSTLKLVEILDRHLPQGVINIVTGEKGFGSAITTHPGIDKIVFTGSTPTGQSVMRGAASNLKRLTLELGGNDAAIVLPGTDLHKAVDEIFAAAFLNMGQTCAALKRLYVHESQYEECVSALVKRAEREVVGDGLEPGVTFGPVQNIEQLELVSDLVEDARRLGARVLCGGRRLEREGYFYPPTIVADVTDGDRLVDEEQFGPVLPVIVYGDVEDALSRANSSTMGLGGSVWGPDSQEAEALAARLESGVAWVNCHAQIQPNTPFGGSKMSGFGVEFGLEGLLEFTGQQLLFVRKEES</sequence>
<keyword evidence="2 4" id="KW-0560">Oxidoreductase</keyword>
<organism evidence="7 8">
    <name type="scientific">Pseudomonas juntendi</name>
    <dbReference type="NCBI Taxonomy" id="2666183"/>
    <lineage>
        <taxon>Bacteria</taxon>
        <taxon>Pseudomonadati</taxon>
        <taxon>Pseudomonadota</taxon>
        <taxon>Gammaproteobacteria</taxon>
        <taxon>Pseudomonadales</taxon>
        <taxon>Pseudomonadaceae</taxon>
        <taxon>Pseudomonas</taxon>
    </lineage>
</organism>
<reference evidence="7 8" key="1">
    <citation type="submission" date="2022-09" db="EMBL/GenBank/DDBJ databases">
        <title>Intensive care unit water sources are persistently colonized with multi-drug resistant bacteria and are the site of extensive horizontal gene transfer of antibiotic resistance genes.</title>
        <authorList>
            <person name="Diorio-Toth L."/>
        </authorList>
    </citation>
    <scope>NUCLEOTIDE SEQUENCE [LARGE SCALE GENOMIC DNA]</scope>
    <source>
        <strain evidence="7 8">GD03901</strain>
    </source>
</reference>
<dbReference type="Gene3D" id="3.40.309.10">
    <property type="entry name" value="Aldehyde Dehydrogenase, Chain A, domain 2"/>
    <property type="match status" value="1"/>
</dbReference>
<dbReference type="InterPro" id="IPR029510">
    <property type="entry name" value="Ald_DH_CS_GLU"/>
</dbReference>
<evidence type="ECO:0000256" key="3">
    <source>
        <dbReference type="PROSITE-ProRule" id="PRU10007"/>
    </source>
</evidence>
<dbReference type="PANTHER" id="PTHR11699">
    <property type="entry name" value="ALDEHYDE DEHYDROGENASE-RELATED"/>
    <property type="match status" value="1"/>
</dbReference>
<evidence type="ECO:0000256" key="1">
    <source>
        <dbReference type="ARBA" id="ARBA00009986"/>
    </source>
</evidence>
<dbReference type="RefSeq" id="WP_115294599.1">
    <property type="nucleotide sequence ID" value="NZ_JAOCBV010000001.1"/>
</dbReference>
<keyword evidence="5" id="KW-0175">Coiled coil</keyword>
<name>A0ABD4Y9M0_9PSED</name>
<feature type="domain" description="Aldehyde dehydrogenase" evidence="6">
    <location>
        <begin position="15"/>
        <end position="462"/>
    </location>
</feature>